<dbReference type="SUPFAM" id="SSF54160">
    <property type="entry name" value="Chromo domain-like"/>
    <property type="match status" value="1"/>
</dbReference>
<reference evidence="1" key="1">
    <citation type="journal article" date="2019" name="Sci. Rep.">
        <title>Draft genome of Tanacetum cinerariifolium, the natural source of mosquito coil.</title>
        <authorList>
            <person name="Yamashiro T."/>
            <person name="Shiraishi A."/>
            <person name="Satake H."/>
            <person name="Nakayama K."/>
        </authorList>
    </citation>
    <scope>NUCLEOTIDE SEQUENCE</scope>
</reference>
<dbReference type="InterPro" id="IPR016197">
    <property type="entry name" value="Chromo-like_dom_sf"/>
</dbReference>
<feature type="non-terminal residue" evidence="1">
    <location>
        <position position="152"/>
    </location>
</feature>
<evidence type="ECO:0000313" key="1">
    <source>
        <dbReference type="EMBL" id="GFD12128.1"/>
    </source>
</evidence>
<dbReference type="EMBL" id="BKCJ011263595">
    <property type="protein sequence ID" value="GFD12128.1"/>
    <property type="molecule type" value="Genomic_DNA"/>
</dbReference>
<sequence length="152" mass="17253">ISKFCQENSVFFSNCLRSLHPLKVLLSLSDRFQVEFATLHVELQETKELVRARLGGGGDQGLLLLRSMRLDVPKFNEADPENEAVTKLPEEVQNARPREQPVAICDLHEVLQNGKAIRKVLVKWDNGSPEEATWECLSDFQNAYPDYNLGDK</sequence>
<gene>
    <name evidence="1" type="ORF">Tci_884097</name>
</gene>
<organism evidence="1">
    <name type="scientific">Tanacetum cinerariifolium</name>
    <name type="common">Dalmatian daisy</name>
    <name type="synonym">Chrysanthemum cinerariifolium</name>
    <dbReference type="NCBI Taxonomy" id="118510"/>
    <lineage>
        <taxon>Eukaryota</taxon>
        <taxon>Viridiplantae</taxon>
        <taxon>Streptophyta</taxon>
        <taxon>Embryophyta</taxon>
        <taxon>Tracheophyta</taxon>
        <taxon>Spermatophyta</taxon>
        <taxon>Magnoliopsida</taxon>
        <taxon>eudicotyledons</taxon>
        <taxon>Gunneridae</taxon>
        <taxon>Pentapetalae</taxon>
        <taxon>asterids</taxon>
        <taxon>campanulids</taxon>
        <taxon>Asterales</taxon>
        <taxon>Asteraceae</taxon>
        <taxon>Asteroideae</taxon>
        <taxon>Anthemideae</taxon>
        <taxon>Anthemidinae</taxon>
        <taxon>Tanacetum</taxon>
    </lineage>
</organism>
<feature type="non-terminal residue" evidence="1">
    <location>
        <position position="1"/>
    </location>
</feature>
<dbReference type="AlphaFoldDB" id="A0A699TSP8"/>
<comment type="caution">
    <text evidence="1">The sequence shown here is derived from an EMBL/GenBank/DDBJ whole genome shotgun (WGS) entry which is preliminary data.</text>
</comment>
<protein>
    <recommendedName>
        <fullName evidence="2">Chromo domain-containing protein</fullName>
    </recommendedName>
</protein>
<accession>A0A699TSP8</accession>
<proteinExistence type="predicted"/>
<name>A0A699TSP8_TANCI</name>
<evidence type="ECO:0008006" key="2">
    <source>
        <dbReference type="Google" id="ProtNLM"/>
    </source>
</evidence>